<dbReference type="Proteomes" id="UP001642520">
    <property type="component" value="Unassembled WGS sequence"/>
</dbReference>
<feature type="chain" id="PRO_5047082696" description="Short neuropeptide F" evidence="1">
    <location>
        <begin position="22"/>
        <end position="109"/>
    </location>
</feature>
<keyword evidence="3" id="KW-1185">Reference proteome</keyword>
<proteinExistence type="predicted"/>
<feature type="signal peptide" evidence="1">
    <location>
        <begin position="1"/>
        <end position="21"/>
    </location>
</feature>
<gene>
    <name evidence="2" type="ORF">XYLVIOL_LOCUS6393</name>
</gene>
<dbReference type="EMBL" id="CAXAJV020001293">
    <property type="protein sequence ID" value="CAL7943947.1"/>
    <property type="molecule type" value="Genomic_DNA"/>
</dbReference>
<evidence type="ECO:0000313" key="2">
    <source>
        <dbReference type="EMBL" id="CAL7943947.1"/>
    </source>
</evidence>
<comment type="caution">
    <text evidence="2">The sequence shown here is derived from an EMBL/GenBank/DDBJ whole genome shotgun (WGS) entry which is preliminary data.</text>
</comment>
<protein>
    <recommendedName>
        <fullName evidence="4">Short neuropeptide F</fullName>
    </recommendedName>
</protein>
<accession>A0ABP1NSS6</accession>
<name>A0ABP1NSS6_XYLVO</name>
<evidence type="ECO:0000313" key="3">
    <source>
        <dbReference type="Proteomes" id="UP001642520"/>
    </source>
</evidence>
<evidence type="ECO:0008006" key="4">
    <source>
        <dbReference type="Google" id="ProtNLM"/>
    </source>
</evidence>
<organism evidence="2 3">
    <name type="scientific">Xylocopa violacea</name>
    <name type="common">Violet carpenter bee</name>
    <name type="synonym">Apis violacea</name>
    <dbReference type="NCBI Taxonomy" id="135666"/>
    <lineage>
        <taxon>Eukaryota</taxon>
        <taxon>Metazoa</taxon>
        <taxon>Ecdysozoa</taxon>
        <taxon>Arthropoda</taxon>
        <taxon>Hexapoda</taxon>
        <taxon>Insecta</taxon>
        <taxon>Pterygota</taxon>
        <taxon>Neoptera</taxon>
        <taxon>Endopterygota</taxon>
        <taxon>Hymenoptera</taxon>
        <taxon>Apocrita</taxon>
        <taxon>Aculeata</taxon>
        <taxon>Apoidea</taxon>
        <taxon>Anthophila</taxon>
        <taxon>Apidae</taxon>
        <taxon>Xylocopa</taxon>
        <taxon>Xylocopa</taxon>
    </lineage>
</organism>
<evidence type="ECO:0000256" key="1">
    <source>
        <dbReference type="SAM" id="SignalP"/>
    </source>
</evidence>
<sequence>MSAKFYARSIVLCIIIGFVVASESYIDYADEVPEKMPAENIHELYKLLMQRAALDNAGFGEVPFEHLMIRKSQRSPSLRLRFGRSDPNLSIGLLPRPINGMASSRFNDK</sequence>
<keyword evidence="1" id="KW-0732">Signal</keyword>
<reference evidence="2 3" key="1">
    <citation type="submission" date="2024-08" db="EMBL/GenBank/DDBJ databases">
        <authorList>
            <person name="Will J Nash"/>
            <person name="Angela Man"/>
            <person name="Seanna McTaggart"/>
            <person name="Kendall Baker"/>
            <person name="Tom Barker"/>
            <person name="Leah Catchpole"/>
            <person name="Alex Durrant"/>
            <person name="Karim Gharbi"/>
            <person name="Naomi Irish"/>
            <person name="Gemy Kaithakottil"/>
            <person name="Debby Ku"/>
            <person name="Aaliyah Providence"/>
            <person name="Felix Shaw"/>
            <person name="David Swarbreck"/>
            <person name="Chris Watkins"/>
            <person name="Ann M. McCartney"/>
            <person name="Giulio Formenti"/>
            <person name="Alice Mouton"/>
            <person name="Noel Vella"/>
            <person name="Bjorn M von Reumont"/>
            <person name="Adriana Vella"/>
            <person name="Wilfried Haerty"/>
        </authorList>
    </citation>
    <scope>NUCLEOTIDE SEQUENCE [LARGE SCALE GENOMIC DNA]</scope>
</reference>